<name>A0ABQ5HMI9_9ASTR</name>
<accession>A0ABQ5HMI9</accession>
<dbReference type="Proteomes" id="UP001151760">
    <property type="component" value="Unassembled WGS sequence"/>
</dbReference>
<dbReference type="EMBL" id="BQNB010019787">
    <property type="protein sequence ID" value="GJT89056.1"/>
    <property type="molecule type" value="Genomic_DNA"/>
</dbReference>
<evidence type="ECO:0000313" key="1">
    <source>
        <dbReference type="EMBL" id="GJT89056.1"/>
    </source>
</evidence>
<gene>
    <name evidence="1" type="ORF">Tco_1070773</name>
</gene>
<protein>
    <submittedName>
        <fullName evidence="1">Uncharacterized protein</fullName>
    </submittedName>
</protein>
<sequence length="234" mass="27883">MAKSNEYISVTRKNFLSDDNKGRMLSDCIEEMEADEDDDLNDVADIFMIESNLFDFKTPLCKAFNEFNYLLKIDTNLFTFNFKRAKTYEEYELNYNKMKDLKEPWSDYKVPYQLCDHICEPYRFKKGKTKWPTCSSDIDGSIMVENYLEWFESGNYGANNAGSTQDNKEDHHDPSRCNIRRFDMIKYSFRDDEEYVAVKEDEYDDGISTSKEAIYAYQEIFYRIDEGWMVLRLE</sequence>
<keyword evidence="2" id="KW-1185">Reference proteome</keyword>
<evidence type="ECO:0000313" key="2">
    <source>
        <dbReference type="Proteomes" id="UP001151760"/>
    </source>
</evidence>
<proteinExistence type="predicted"/>
<reference evidence="1" key="2">
    <citation type="submission" date="2022-01" db="EMBL/GenBank/DDBJ databases">
        <authorList>
            <person name="Yamashiro T."/>
            <person name="Shiraishi A."/>
            <person name="Satake H."/>
            <person name="Nakayama K."/>
        </authorList>
    </citation>
    <scope>NUCLEOTIDE SEQUENCE</scope>
</reference>
<comment type="caution">
    <text evidence="1">The sequence shown here is derived from an EMBL/GenBank/DDBJ whole genome shotgun (WGS) entry which is preliminary data.</text>
</comment>
<organism evidence="1 2">
    <name type="scientific">Tanacetum coccineum</name>
    <dbReference type="NCBI Taxonomy" id="301880"/>
    <lineage>
        <taxon>Eukaryota</taxon>
        <taxon>Viridiplantae</taxon>
        <taxon>Streptophyta</taxon>
        <taxon>Embryophyta</taxon>
        <taxon>Tracheophyta</taxon>
        <taxon>Spermatophyta</taxon>
        <taxon>Magnoliopsida</taxon>
        <taxon>eudicotyledons</taxon>
        <taxon>Gunneridae</taxon>
        <taxon>Pentapetalae</taxon>
        <taxon>asterids</taxon>
        <taxon>campanulids</taxon>
        <taxon>Asterales</taxon>
        <taxon>Asteraceae</taxon>
        <taxon>Asteroideae</taxon>
        <taxon>Anthemideae</taxon>
        <taxon>Anthemidinae</taxon>
        <taxon>Tanacetum</taxon>
    </lineage>
</organism>
<reference evidence="1" key="1">
    <citation type="journal article" date="2022" name="Int. J. Mol. Sci.">
        <title>Draft Genome of Tanacetum Coccineum: Genomic Comparison of Closely Related Tanacetum-Family Plants.</title>
        <authorList>
            <person name="Yamashiro T."/>
            <person name="Shiraishi A."/>
            <person name="Nakayama K."/>
            <person name="Satake H."/>
        </authorList>
    </citation>
    <scope>NUCLEOTIDE SEQUENCE</scope>
</reference>